<keyword evidence="3" id="KW-1185">Reference proteome</keyword>
<comment type="caution">
    <text evidence="2">The sequence shown here is derived from an EMBL/GenBank/DDBJ whole genome shotgun (WGS) entry which is preliminary data.</text>
</comment>
<dbReference type="EMBL" id="JADBEG010000001">
    <property type="protein sequence ID" value="MBE1495563.1"/>
    <property type="molecule type" value="Genomic_DNA"/>
</dbReference>
<sequence>MNPAAALAGVSLLAAGMFTSPAPAADTGVVLYAAEVTVAKVVVSRGTTGSAAVRLAVVVTPVAVLRAALRPQYHPAFTG</sequence>
<evidence type="ECO:0000313" key="2">
    <source>
        <dbReference type="EMBL" id="MBE1495563.1"/>
    </source>
</evidence>
<feature type="signal peptide" evidence="1">
    <location>
        <begin position="1"/>
        <end position="24"/>
    </location>
</feature>
<evidence type="ECO:0000313" key="3">
    <source>
        <dbReference type="Proteomes" id="UP000631670"/>
    </source>
</evidence>
<keyword evidence="1" id="KW-0732">Signal</keyword>
<proteinExistence type="predicted"/>
<gene>
    <name evidence="2" type="ORF">H4696_002663</name>
</gene>
<evidence type="ECO:0000256" key="1">
    <source>
        <dbReference type="SAM" id="SignalP"/>
    </source>
</evidence>
<name>A0ABR9HXE3_9PSEU</name>
<dbReference type="RefSeq" id="WP_086860532.1">
    <property type="nucleotide sequence ID" value="NZ_JADBEG010000001.1"/>
</dbReference>
<protein>
    <submittedName>
        <fullName evidence="2">Uncharacterized protein</fullName>
    </submittedName>
</protein>
<feature type="chain" id="PRO_5046423187" evidence="1">
    <location>
        <begin position="25"/>
        <end position="79"/>
    </location>
</feature>
<accession>A0ABR9HXE3</accession>
<organism evidence="2 3">
    <name type="scientific">Amycolatopsis lexingtonensis</name>
    <dbReference type="NCBI Taxonomy" id="218822"/>
    <lineage>
        <taxon>Bacteria</taxon>
        <taxon>Bacillati</taxon>
        <taxon>Actinomycetota</taxon>
        <taxon>Actinomycetes</taxon>
        <taxon>Pseudonocardiales</taxon>
        <taxon>Pseudonocardiaceae</taxon>
        <taxon>Amycolatopsis</taxon>
    </lineage>
</organism>
<reference evidence="2 3" key="1">
    <citation type="submission" date="2020-10" db="EMBL/GenBank/DDBJ databases">
        <title>Sequencing the genomes of 1000 actinobacteria strains.</title>
        <authorList>
            <person name="Klenk H.-P."/>
        </authorList>
    </citation>
    <scope>NUCLEOTIDE SEQUENCE [LARGE SCALE GENOMIC DNA]</scope>
    <source>
        <strain evidence="2 3">DSM 44653</strain>
    </source>
</reference>
<dbReference type="Proteomes" id="UP000631670">
    <property type="component" value="Unassembled WGS sequence"/>
</dbReference>